<feature type="domain" description="LamG-like jellyroll fold" evidence="4">
    <location>
        <begin position="752"/>
        <end position="881"/>
    </location>
</feature>
<dbReference type="SUPFAM" id="SSF49899">
    <property type="entry name" value="Concanavalin A-like lectins/glucanases"/>
    <property type="match status" value="1"/>
</dbReference>
<gene>
    <name evidence="5" type="ORF">LBV24_02605</name>
</gene>
<comment type="caution">
    <text evidence="5">The sequence shown here is derived from an EMBL/GenBank/DDBJ whole genome shotgun (WGS) entry which is preliminary data.</text>
</comment>
<proteinExistence type="predicted"/>
<feature type="signal peptide" evidence="3">
    <location>
        <begin position="1"/>
        <end position="26"/>
    </location>
</feature>
<dbReference type="InterPro" id="IPR026444">
    <property type="entry name" value="Secre_tail"/>
</dbReference>
<sequence>MKNLSLTYRFRILAAVLLFLPFCVQAQVMHIEITGGATVTQGSTVTVNSGNFIQFTITNVETNNCKKLKIKDVDISNTTDFDINPNNPKRNIKPATCNGGWKYLDFDITKISGSCSYASTLVTVEIRNQPDFTFTLEFNGSPEIYVLGGDPYTDIFNGDTATDEANGTFFGVVEEEASVTRTYILANIGSCPLDINGLSSSNGDFVVSSPYTIPFIGLDPYYYIIFDVTFTAPIGGTGTQTSTITIDNTDTTTFTFNVGAEMFNENIPGPGGITADFRLWLKTTRGITETASKLSLWEDLGTNGKDAIQPTAANQPTFIDDGISNINFNPVVKFENDGATTEQFLYNTTNGFYSQDIFIVMIPDATIDNTSTRNTIFAGTSSGNANDITGVGLGDYSTEFNNEVISYNQDVAGGGSFNGYAELNSSYANAGIINIRNNDPTTPTGQDILYNSNILTTSSVDDIVFANVGSPGPPVVLGTPYWIGKNFDQQGSLNGRVAEIFTFAERVTDSERTKIESYLAIKYGITLGPNQEVTKDYINSFDTKVWDVTANSGYNYHVAGIGRDSISDLNQKQSKTLNTLNEITIGLNNLYTTNSENPNQFKYDGDFLVWGNNNLAYNGSNTNTISLDNGLTTTLTRIDRKWKIVESKENINGDVGFVYLSIPETVFSSFGKGSNEEYALVVSSDDTFANDKIIDVIPLKSDGSGNLQAWYDFDATKFFSFAKAQQLSGDYAMDIISGKYLVGESNLNLNSDNFTISAWVRSNPIAQTRTIMSKGDKLQLRLNTSNQVEVLMDDAVTPRFTSTIQINNSNWHQITFVYRSGTIFLYIDGILDKTELDVVAPSPNFNRFAVGALYIDKTSIINPLLGEVDEIYVWDSALTQDQVRYLMNQEIERLDIAGVDYVAGKSLPGNSDSNLVIDINWSHLKAYYDFNSFYGSTTEGQTDARNFLRINYLSNNKEIVESQSAPLPYMTAASGAWDDSATWLNSSVQAIPNSIGLDGVTLIDWNIVEINHDISSGDRDIKLLALTNTTKLTVANPNESLDENNSGHSLTVTNYLEIDGVVDLVGESQLIQTEGSILDADSGGYIERDQQGTSNSFNYNYWSSSVGPIVGNPSTRGTGVSLTGQNSSLEDVIFDGTDSSTFQNISFDSSAFASDGGVSDPITVSTYWLYKFYGPTDDYDSWSSINETSTILPGEGFTMKGSSGATDIINDFQNYVFKGLPNNGDITIALDKAITAQNPSGNVDRLIGNPYPSALDATQFILDNMSLADGGNNVNGTIFNGALYFWDHFGEENSHFLGDYVGGYATRNLLGGVAAISNDTLINNTSDGGNPAIGTRIPGPYVPVNQGFFVSTELDGFDNDNGTPLIAVDGGDVVFNNGQRIFERESVGNSVFMKSNSSDTDAQVVIEDTPMIRLIYKSPTGFKREIAIGIDPSASNGFDLGYDAFLADLNQEDMYWIVENNKFVIQGVNNFNTNQEFPLGIEIAESGVFAIKLQSIENLDQDLPIYVKDNFTNSTFQLNNGNFQLFLDSGNYENRFSITFDNQENLSTGSNDFNENSIKLFFKSQIESIGIFNPNSLYISESIIFNITGQEVMRIQLNSSDSLNYIPVSIAPGTYIMKLNTDKGIRSNKLIIN</sequence>
<dbReference type="Gene3D" id="2.60.120.200">
    <property type="match status" value="1"/>
</dbReference>
<dbReference type="Proteomes" id="UP001198402">
    <property type="component" value="Unassembled WGS sequence"/>
</dbReference>
<dbReference type="Pfam" id="PF13385">
    <property type="entry name" value="Laminin_G_3"/>
    <property type="match status" value="1"/>
</dbReference>
<dbReference type="Gene3D" id="2.60.40.10">
    <property type="entry name" value="Immunoglobulins"/>
    <property type="match status" value="1"/>
</dbReference>
<dbReference type="Pfam" id="PF26628">
    <property type="entry name" value="DUF8202"/>
    <property type="match status" value="1"/>
</dbReference>
<keyword evidence="1 3" id="KW-0732">Signal</keyword>
<evidence type="ECO:0000256" key="3">
    <source>
        <dbReference type="SAM" id="SignalP"/>
    </source>
</evidence>
<dbReference type="NCBIfam" id="TIGR04183">
    <property type="entry name" value="Por_Secre_tail"/>
    <property type="match status" value="1"/>
</dbReference>
<keyword evidence="2" id="KW-1015">Disulfide bond</keyword>
<dbReference type="EMBL" id="JAIUJS010000001">
    <property type="protein sequence ID" value="MCA0152090.1"/>
    <property type="molecule type" value="Genomic_DNA"/>
</dbReference>
<dbReference type="InterPro" id="IPR058515">
    <property type="entry name" value="DUF8202"/>
</dbReference>
<evidence type="ECO:0000259" key="4">
    <source>
        <dbReference type="SMART" id="SM00560"/>
    </source>
</evidence>
<dbReference type="SMART" id="SM00560">
    <property type="entry name" value="LamGL"/>
    <property type="match status" value="1"/>
</dbReference>
<feature type="chain" id="PRO_5045522427" evidence="3">
    <location>
        <begin position="27"/>
        <end position="1633"/>
    </location>
</feature>
<organism evidence="5 6">
    <name type="scientific">Winogradskyella vincentii</name>
    <dbReference type="NCBI Taxonomy" id="2877122"/>
    <lineage>
        <taxon>Bacteria</taxon>
        <taxon>Pseudomonadati</taxon>
        <taxon>Bacteroidota</taxon>
        <taxon>Flavobacteriia</taxon>
        <taxon>Flavobacteriales</taxon>
        <taxon>Flavobacteriaceae</taxon>
        <taxon>Winogradskyella</taxon>
    </lineage>
</organism>
<evidence type="ECO:0000313" key="6">
    <source>
        <dbReference type="Proteomes" id="UP001198402"/>
    </source>
</evidence>
<evidence type="ECO:0000256" key="2">
    <source>
        <dbReference type="ARBA" id="ARBA00023157"/>
    </source>
</evidence>
<dbReference type="RefSeq" id="WP_224477030.1">
    <property type="nucleotide sequence ID" value="NZ_JAIUJS010000001.1"/>
</dbReference>
<dbReference type="InterPro" id="IPR006558">
    <property type="entry name" value="LamG-like"/>
</dbReference>
<protein>
    <submittedName>
        <fullName evidence="5">T9SS type A sorting domain-containing protein</fullName>
    </submittedName>
</protein>
<evidence type="ECO:0000256" key="1">
    <source>
        <dbReference type="ARBA" id="ARBA00022729"/>
    </source>
</evidence>
<dbReference type="InterPro" id="IPR013320">
    <property type="entry name" value="ConA-like_dom_sf"/>
</dbReference>
<accession>A0ABS7XYB3</accession>
<name>A0ABS7XYB3_9FLAO</name>
<evidence type="ECO:0000313" key="5">
    <source>
        <dbReference type="EMBL" id="MCA0152090.1"/>
    </source>
</evidence>
<reference evidence="6" key="1">
    <citation type="submission" date="2023-07" db="EMBL/GenBank/DDBJ databases">
        <authorList>
            <person name="Yue Y."/>
        </authorList>
    </citation>
    <scope>NUCLEOTIDE SEQUENCE [LARGE SCALE GENOMIC DNA]</scope>
    <source>
        <strain evidence="6">2Y89</strain>
    </source>
</reference>
<keyword evidence="6" id="KW-1185">Reference proteome</keyword>
<dbReference type="InterPro" id="IPR013783">
    <property type="entry name" value="Ig-like_fold"/>
</dbReference>